<accession>A0A6A3ZGP7</accession>
<dbReference type="Proteomes" id="UP000437068">
    <property type="component" value="Unassembled WGS sequence"/>
</dbReference>
<evidence type="ECO:0000313" key="3">
    <source>
        <dbReference type="Proteomes" id="UP000433483"/>
    </source>
</evidence>
<comment type="caution">
    <text evidence="1">The sequence shown here is derived from an EMBL/GenBank/DDBJ whole genome shotgun (WGS) entry which is preliminary data.</text>
</comment>
<protein>
    <recommendedName>
        <fullName evidence="5">START domain-containing protein</fullName>
    </recommendedName>
</protein>
<dbReference type="OrthoDB" id="90036at2759"/>
<evidence type="ECO:0000313" key="4">
    <source>
        <dbReference type="Proteomes" id="UP000437068"/>
    </source>
</evidence>
<dbReference type="EMBL" id="QXGE01000152">
    <property type="protein sequence ID" value="KAE9322433.1"/>
    <property type="molecule type" value="Genomic_DNA"/>
</dbReference>
<organism evidence="1 3">
    <name type="scientific">Phytophthora fragariae</name>
    <dbReference type="NCBI Taxonomy" id="53985"/>
    <lineage>
        <taxon>Eukaryota</taxon>
        <taxon>Sar</taxon>
        <taxon>Stramenopiles</taxon>
        <taxon>Oomycota</taxon>
        <taxon>Peronosporomycetes</taxon>
        <taxon>Peronosporales</taxon>
        <taxon>Peronosporaceae</taxon>
        <taxon>Phytophthora</taxon>
    </lineage>
</organism>
<keyword evidence="3" id="KW-1185">Reference proteome</keyword>
<name>A0A6A3ZGP7_9STRA</name>
<evidence type="ECO:0000313" key="2">
    <source>
        <dbReference type="EMBL" id="KAE9322433.1"/>
    </source>
</evidence>
<dbReference type="AlphaFoldDB" id="A0A6A3ZGP7"/>
<dbReference type="EMBL" id="QXGB01000040">
    <property type="protein sequence ID" value="KAE9235064.1"/>
    <property type="molecule type" value="Genomic_DNA"/>
</dbReference>
<proteinExistence type="predicted"/>
<reference evidence="3 4" key="1">
    <citation type="submission" date="2018-08" db="EMBL/GenBank/DDBJ databases">
        <title>Genomic investigation of the strawberry pathogen Phytophthora fragariae indicates pathogenicity is determined by transcriptional variation in three key races.</title>
        <authorList>
            <person name="Adams T.M."/>
            <person name="Armitage A.D."/>
            <person name="Sobczyk M.K."/>
            <person name="Bates H.J."/>
            <person name="Dunwell J.M."/>
            <person name="Nellist C.F."/>
            <person name="Harrison R.J."/>
        </authorList>
    </citation>
    <scope>NUCLEOTIDE SEQUENCE [LARGE SCALE GENOMIC DNA]</scope>
    <source>
        <strain evidence="2 4">A4</strain>
        <strain evidence="1 3">NOV-27</strain>
    </source>
</reference>
<evidence type="ECO:0008006" key="5">
    <source>
        <dbReference type="Google" id="ProtNLM"/>
    </source>
</evidence>
<dbReference type="Proteomes" id="UP000433483">
    <property type="component" value="Unassembled WGS sequence"/>
</dbReference>
<sequence>MMSAGRLRDEHYRYIDVQGGDQVHEGTGRGYVGSVRRVPLGVEEEILSAGLPEESAQDQEDSSTKISSICYRVRKPGPFPLESHLAMVRFVDAGDPADRTPKTLVIWTVKTEMSRACNWLHCGGLVRLIFRTALKTFLRSLAKEAAKK</sequence>
<gene>
    <name evidence="2" type="ORF">PF001_g4398</name>
    <name evidence="1" type="ORF">PF005_g1624</name>
</gene>
<evidence type="ECO:0000313" key="1">
    <source>
        <dbReference type="EMBL" id="KAE9235064.1"/>
    </source>
</evidence>